<dbReference type="GO" id="GO:0006935">
    <property type="term" value="P:chemotaxis"/>
    <property type="evidence" value="ECO:0007669"/>
    <property type="project" value="UniProtKB-KW"/>
</dbReference>
<dbReference type="Pfam" id="PF00672">
    <property type="entry name" value="HAMP"/>
    <property type="match status" value="1"/>
</dbReference>
<feature type="domain" description="HAMP" evidence="7">
    <location>
        <begin position="681"/>
        <end position="733"/>
    </location>
</feature>
<dbReference type="Gene3D" id="3.30.450.20">
    <property type="entry name" value="PAS domain"/>
    <property type="match status" value="2"/>
</dbReference>
<dbReference type="Gene3D" id="6.10.340.10">
    <property type="match status" value="1"/>
</dbReference>
<comment type="caution">
    <text evidence="8">The sequence shown here is derived from an EMBL/GenBank/DDBJ whole genome shotgun (WGS) entry which is preliminary data.</text>
</comment>
<dbReference type="PRINTS" id="PR00260">
    <property type="entry name" value="CHEMTRNSDUCR"/>
</dbReference>
<dbReference type="GO" id="GO:0007165">
    <property type="term" value="P:signal transduction"/>
    <property type="evidence" value="ECO:0007669"/>
    <property type="project" value="UniProtKB-KW"/>
</dbReference>
<dbReference type="SMART" id="SM00304">
    <property type="entry name" value="HAMP"/>
    <property type="match status" value="2"/>
</dbReference>
<dbReference type="SMART" id="SM00283">
    <property type="entry name" value="MA"/>
    <property type="match status" value="1"/>
</dbReference>
<dbReference type="EMBL" id="RKQK01000001">
    <property type="protein sequence ID" value="RPE71679.1"/>
    <property type="molecule type" value="Genomic_DNA"/>
</dbReference>
<evidence type="ECO:0000313" key="8">
    <source>
        <dbReference type="EMBL" id="RPE71679.1"/>
    </source>
</evidence>
<reference evidence="8 9" key="1">
    <citation type="submission" date="2018-11" db="EMBL/GenBank/DDBJ databases">
        <title>Genomic Encyclopedia of Type Strains, Phase IV (KMG-IV): sequencing the most valuable type-strain genomes for metagenomic binning, comparative biology and taxonomic classification.</title>
        <authorList>
            <person name="Goeker M."/>
        </authorList>
    </citation>
    <scope>NUCLEOTIDE SEQUENCE [LARGE SCALE GENOMIC DNA]</scope>
    <source>
        <strain evidence="8 9">DSM 104731</strain>
    </source>
</reference>
<feature type="domain" description="Methyl-accepting transducer" evidence="6">
    <location>
        <begin position="738"/>
        <end position="967"/>
    </location>
</feature>
<dbReference type="InterPro" id="IPR051310">
    <property type="entry name" value="MCP_chemotaxis"/>
</dbReference>
<evidence type="ECO:0000259" key="7">
    <source>
        <dbReference type="PROSITE" id="PS50885"/>
    </source>
</evidence>
<dbReference type="InterPro" id="IPR035965">
    <property type="entry name" value="PAS-like_dom_sf"/>
</dbReference>
<keyword evidence="2" id="KW-0145">Chemotaxis</keyword>
<dbReference type="GO" id="GO:0004888">
    <property type="term" value="F:transmembrane signaling receptor activity"/>
    <property type="evidence" value="ECO:0007669"/>
    <property type="project" value="InterPro"/>
</dbReference>
<dbReference type="Pfam" id="PF00015">
    <property type="entry name" value="MCPsignal"/>
    <property type="match status" value="1"/>
</dbReference>
<dbReference type="FunFam" id="1.10.287.950:FF:000001">
    <property type="entry name" value="Methyl-accepting chemotaxis sensory transducer"/>
    <property type="match status" value="1"/>
</dbReference>
<dbReference type="InterPro" id="IPR004089">
    <property type="entry name" value="MCPsignal_dom"/>
</dbReference>
<evidence type="ECO:0000313" key="9">
    <source>
        <dbReference type="Proteomes" id="UP000269689"/>
    </source>
</evidence>
<dbReference type="PROSITE" id="PS50111">
    <property type="entry name" value="CHEMOTAXIS_TRANSDUC_2"/>
    <property type="match status" value="1"/>
</dbReference>
<feature type="transmembrane region" description="Helical" evidence="5">
    <location>
        <begin position="12"/>
        <end position="33"/>
    </location>
</feature>
<dbReference type="GO" id="GO:0016020">
    <property type="term" value="C:membrane"/>
    <property type="evidence" value="ECO:0007669"/>
    <property type="project" value="UniProtKB-SubCell"/>
</dbReference>
<dbReference type="Gene3D" id="1.10.287.950">
    <property type="entry name" value="Methyl-accepting chemotaxis protein"/>
    <property type="match status" value="1"/>
</dbReference>
<dbReference type="PANTHER" id="PTHR43531">
    <property type="entry name" value="PROTEIN ICFG"/>
    <property type="match status" value="1"/>
</dbReference>
<keyword evidence="5" id="KW-0812">Transmembrane</keyword>
<comment type="subcellular location">
    <subcellularLocation>
        <location evidence="1">Membrane</location>
    </subcellularLocation>
</comment>
<organism evidence="8 9">
    <name type="scientific">Pacificibacter maritimus</name>
    <dbReference type="NCBI Taxonomy" id="762213"/>
    <lineage>
        <taxon>Bacteria</taxon>
        <taxon>Pseudomonadati</taxon>
        <taxon>Pseudomonadota</taxon>
        <taxon>Alphaproteobacteria</taxon>
        <taxon>Rhodobacterales</taxon>
        <taxon>Roseobacteraceae</taxon>
        <taxon>Pacificibacter</taxon>
    </lineage>
</organism>
<gene>
    <name evidence="8" type="ORF">EDD53_0805</name>
</gene>
<dbReference type="SUPFAM" id="SSF55785">
    <property type="entry name" value="PYP-like sensor domain (PAS domain)"/>
    <property type="match status" value="1"/>
</dbReference>
<dbReference type="Pfam" id="PF13426">
    <property type="entry name" value="PAS_9"/>
    <property type="match status" value="2"/>
</dbReference>
<dbReference type="SUPFAM" id="SSF58104">
    <property type="entry name" value="Methyl-accepting chemotaxis protein (MCP) signaling domain"/>
    <property type="match status" value="1"/>
</dbReference>
<evidence type="ECO:0000259" key="6">
    <source>
        <dbReference type="PROSITE" id="PS50111"/>
    </source>
</evidence>
<dbReference type="CDD" id="cd11386">
    <property type="entry name" value="MCP_signal"/>
    <property type="match status" value="1"/>
</dbReference>
<keyword evidence="5" id="KW-0472">Membrane</keyword>
<comment type="similarity">
    <text evidence="3">Belongs to the methyl-accepting chemotaxis (MCP) protein family.</text>
</comment>
<dbReference type="AlphaFoldDB" id="A0A3N4UVZ5"/>
<keyword evidence="4" id="KW-0807">Transducer</keyword>
<feature type="domain" description="HAMP" evidence="7">
    <location>
        <begin position="371"/>
        <end position="424"/>
    </location>
</feature>
<accession>A0A3N4UVZ5</accession>
<dbReference type="PROSITE" id="PS50885">
    <property type="entry name" value="HAMP"/>
    <property type="match status" value="2"/>
</dbReference>
<keyword evidence="5" id="KW-1133">Transmembrane helix</keyword>
<dbReference type="PANTHER" id="PTHR43531:SF11">
    <property type="entry name" value="METHYL-ACCEPTING CHEMOTAXIS PROTEIN 3"/>
    <property type="match status" value="1"/>
</dbReference>
<dbReference type="OrthoDB" id="354287at2"/>
<dbReference type="SUPFAM" id="SSF158472">
    <property type="entry name" value="HAMP domain-like"/>
    <property type="match status" value="1"/>
</dbReference>
<name>A0A3N4UVZ5_9RHOB</name>
<evidence type="ECO:0000256" key="4">
    <source>
        <dbReference type="PROSITE-ProRule" id="PRU00284"/>
    </source>
</evidence>
<evidence type="ECO:0000256" key="3">
    <source>
        <dbReference type="ARBA" id="ARBA00029447"/>
    </source>
</evidence>
<proteinExistence type="inferred from homology"/>
<dbReference type="InterPro" id="IPR004090">
    <property type="entry name" value="Chemotax_Me-accpt_rcpt"/>
</dbReference>
<evidence type="ECO:0000256" key="5">
    <source>
        <dbReference type="SAM" id="Phobius"/>
    </source>
</evidence>
<dbReference type="Proteomes" id="UP000269689">
    <property type="component" value="Unassembled WGS sequence"/>
</dbReference>
<dbReference type="InterPro" id="IPR003660">
    <property type="entry name" value="HAMP_dom"/>
</dbReference>
<evidence type="ECO:0000256" key="1">
    <source>
        <dbReference type="ARBA" id="ARBA00004370"/>
    </source>
</evidence>
<dbReference type="CDD" id="cd06225">
    <property type="entry name" value="HAMP"/>
    <property type="match status" value="1"/>
</dbReference>
<keyword evidence="9" id="KW-1185">Reference proteome</keyword>
<dbReference type="InterPro" id="IPR000014">
    <property type="entry name" value="PAS"/>
</dbReference>
<protein>
    <submittedName>
        <fullName evidence="8">Methyl-accepting chemotaxis protein</fullName>
    </submittedName>
</protein>
<evidence type="ECO:0000256" key="2">
    <source>
        <dbReference type="ARBA" id="ARBA00022500"/>
    </source>
</evidence>
<sequence length="1041" mass="112649">MNILKKIKLAQKLPVIMIGLTALAICVSGFVSYRQASDALLAEAEKTLETIGEARAIELGVWLDGIDVDIRSQANNPTILSAVRGFGEAWNAISEDQTSYLQKTYIDDNPHPFGEKDALEFADDGTAYSQVHKLYHSYFKKLVDENGYYDVFIFNPEGELVYSVFKERDFATNFLEGPFKNSGLAEVVRNSLSAETVEISFKDFESYAPSGGDPAAFLGAPIMDRRGSIKGVIAFQMPTQHIDSIFQRPTGLGETGDAYIVGSDALLRSNPIHGPGNQVMVRKVTSEAATKAISGEVGLLMQEEKNPMTGEIINNIAAYRFVDFHGVRWGLITEQTVHEILKPAFALRDSMIVDGLIMIAVVALIGYLISRSISRPLTRVEQSMRTVSAGNYSDPVSGTDRGDEIGGIASALDEFRDALGQAERATKDGLFKGSAFEGSSAALMIIDQKFDIIYMNAAASTLMSDHETTFSAMNPEFSASNLIGQSSDIFHKHPQHIRDILNDPNQLPYAEDIKYEDTYFSLNINAVIDQAGNQIGCVMEWQDVTDIRTSEAVIAALNSTQAKAEFSLEGDLLIANENFASMTQTSCDQLCGQNYSKVLNFDPSTTGNADTVWARLLNGENVSGRFDILSAAGENSILDGTFNPVIDANGKPFRIILLGNDITESERALRQSRLEQETMKAQQDTVVEGLRIGLKRLAEGDLTSQITDPFAQEYESLRNDFNVAMTNLLDAMSRVVENADMIRGEASEISNAADDLSRRTEKQAATLEETATALDELTSSVRSAADGANQASEMVETAKSNAETSGEVVQEAVEAMSEIENSSNQISKITSVIDDIAFQTNLLALNAGVEAARAGEAGRGFAVVASEVRALAQRSSEAAREINDLISKSGSLVKRGVGLVGETGDALKGIVKSVSEIAVNVNEIASSSREQSSGLAEINAAVNQLDQVTQQNAAMFEETTAASHALTREAENLTDTTSRFSISKPLQEDEGENTVISADFTAHVSESTAPIPSEKTLLRKEVVNAVVGAADVTISDDWEDF</sequence>